<evidence type="ECO:0000256" key="1">
    <source>
        <dbReference type="ARBA" id="ARBA00004123"/>
    </source>
</evidence>
<evidence type="ECO:0000259" key="4">
    <source>
        <dbReference type="Pfam" id="PF15906"/>
    </source>
</evidence>
<sequence>MGRGQRHSKNAGTMGSESQTYGERAALGFGTVKERLGKEAIGNYWDCKLTLQPLVDPVVTPDGYMYSKEAIYESLLAQKKANKRKLAAWEEQQRGEDRKMLEREAVDTHTKLLAFDRQNHMGASHQAAGHISDAIRAEAEAQLAEKRVVTNEVNIKENVDKIKDMKAFWLPSQTADHRTKLEKPDLDTVCPASGKKLRLKDLIPVHFTPVPEGSSGRHMDPITHDTFSNSMQLVVLRPTGDVLTKESYDKCVKPEGHWNGMKLRKNDVIELQRGGTGFSLHDGKSIESTKYWYLGPGSGMADLRGQHQGPRSATGLIFMN</sequence>
<comment type="subcellular location">
    <subcellularLocation>
        <location evidence="1">Nucleus</location>
    </subcellularLocation>
</comment>
<accession>A0AAW1Q6L9</accession>
<comment type="similarity">
    <text evidence="2">Belongs to the NOSIP family.</text>
</comment>
<dbReference type="PANTHER" id="PTHR13063">
    <property type="entry name" value="ENOS INTERACTING PROTEIN"/>
    <property type="match status" value="1"/>
</dbReference>
<evidence type="ECO:0000313" key="6">
    <source>
        <dbReference type="Proteomes" id="UP001438707"/>
    </source>
</evidence>
<dbReference type="CDD" id="cd16662">
    <property type="entry name" value="RING-Ubox2_NOSIP"/>
    <property type="match status" value="1"/>
</dbReference>
<keyword evidence="3" id="KW-0539">Nucleus</keyword>
<keyword evidence="6" id="KW-1185">Reference proteome</keyword>
<organism evidence="5 6">
    <name type="scientific">Apatococcus lobatus</name>
    <dbReference type="NCBI Taxonomy" id="904363"/>
    <lineage>
        <taxon>Eukaryota</taxon>
        <taxon>Viridiplantae</taxon>
        <taxon>Chlorophyta</taxon>
        <taxon>core chlorophytes</taxon>
        <taxon>Trebouxiophyceae</taxon>
        <taxon>Chlorellales</taxon>
        <taxon>Chlorellaceae</taxon>
        <taxon>Apatococcus</taxon>
    </lineage>
</organism>
<dbReference type="Gene3D" id="3.30.40.10">
    <property type="entry name" value="Zinc/RING finger domain, C3HC4 (zinc finger)"/>
    <property type="match status" value="1"/>
</dbReference>
<dbReference type="PANTHER" id="PTHR13063:SF10">
    <property type="entry name" value="NITRIC OXIDE SYNTHASE-INTERACTING PROTEIN"/>
    <property type="match status" value="1"/>
</dbReference>
<evidence type="ECO:0000256" key="2">
    <source>
        <dbReference type="ARBA" id="ARBA00008126"/>
    </source>
</evidence>
<dbReference type="InterPro" id="IPR031790">
    <property type="entry name" value="Znf-NOSIP"/>
</dbReference>
<dbReference type="Pfam" id="PF15906">
    <property type="entry name" value="zf-NOSIP"/>
    <property type="match status" value="1"/>
</dbReference>
<dbReference type="EMBL" id="JALJOS010000079">
    <property type="protein sequence ID" value="KAK9816323.1"/>
    <property type="molecule type" value="Genomic_DNA"/>
</dbReference>
<protein>
    <recommendedName>
        <fullName evidence="4">Nitric oxide synthase-interacting protein zinc-finger domain-containing protein</fullName>
    </recommendedName>
</protein>
<proteinExistence type="inferred from homology"/>
<gene>
    <name evidence="5" type="ORF">WJX74_004009</name>
</gene>
<comment type="caution">
    <text evidence="5">The sequence shown here is derived from an EMBL/GenBank/DDBJ whole genome shotgun (WGS) entry which is preliminary data.</text>
</comment>
<reference evidence="5 6" key="1">
    <citation type="journal article" date="2024" name="Nat. Commun.">
        <title>Phylogenomics reveals the evolutionary origins of lichenization in chlorophyte algae.</title>
        <authorList>
            <person name="Puginier C."/>
            <person name="Libourel C."/>
            <person name="Otte J."/>
            <person name="Skaloud P."/>
            <person name="Haon M."/>
            <person name="Grisel S."/>
            <person name="Petersen M."/>
            <person name="Berrin J.G."/>
            <person name="Delaux P.M."/>
            <person name="Dal Grande F."/>
            <person name="Keller J."/>
        </authorList>
    </citation>
    <scope>NUCLEOTIDE SEQUENCE [LARGE SCALE GENOMIC DNA]</scope>
    <source>
        <strain evidence="5 6">SAG 2145</strain>
    </source>
</reference>
<evidence type="ECO:0000313" key="5">
    <source>
        <dbReference type="EMBL" id="KAK9816323.1"/>
    </source>
</evidence>
<dbReference type="GO" id="GO:0061630">
    <property type="term" value="F:ubiquitin protein ligase activity"/>
    <property type="evidence" value="ECO:0007669"/>
    <property type="project" value="InterPro"/>
</dbReference>
<dbReference type="GO" id="GO:0005634">
    <property type="term" value="C:nucleus"/>
    <property type="evidence" value="ECO:0007669"/>
    <property type="project" value="UniProtKB-SubCell"/>
</dbReference>
<name>A0AAW1Q6L9_9CHLO</name>
<dbReference type="Proteomes" id="UP001438707">
    <property type="component" value="Unassembled WGS sequence"/>
</dbReference>
<dbReference type="InterPro" id="IPR016818">
    <property type="entry name" value="NOSIP"/>
</dbReference>
<evidence type="ECO:0000256" key="3">
    <source>
        <dbReference type="ARBA" id="ARBA00023242"/>
    </source>
</evidence>
<dbReference type="InterPro" id="IPR013083">
    <property type="entry name" value="Znf_RING/FYVE/PHD"/>
</dbReference>
<feature type="domain" description="Nitric oxide synthase-interacting protein zinc-finger" evidence="4">
    <location>
        <begin position="20"/>
        <end position="79"/>
    </location>
</feature>
<dbReference type="AlphaFoldDB" id="A0AAW1Q6L9"/>
<dbReference type="SUPFAM" id="SSF57850">
    <property type="entry name" value="RING/U-box"/>
    <property type="match status" value="1"/>
</dbReference>